<feature type="region of interest" description="Disordered" evidence="1">
    <location>
        <begin position="1"/>
        <end position="30"/>
    </location>
</feature>
<reference evidence="2 3" key="1">
    <citation type="submission" date="2024-02" db="EMBL/GenBank/DDBJ databases">
        <title>High-quality chromosome-scale genome assembly of Pensacola bahiagrass (Paspalum notatum Flugge var. saurae).</title>
        <authorList>
            <person name="Vega J.M."/>
            <person name="Podio M."/>
            <person name="Orjuela J."/>
            <person name="Siena L.A."/>
            <person name="Pessino S.C."/>
            <person name="Combes M.C."/>
            <person name="Mariac C."/>
            <person name="Albertini E."/>
            <person name="Pupilli F."/>
            <person name="Ortiz J.P.A."/>
            <person name="Leblanc O."/>
        </authorList>
    </citation>
    <scope>NUCLEOTIDE SEQUENCE [LARGE SCALE GENOMIC DNA]</scope>
    <source>
        <strain evidence="2">R1</strain>
        <tissue evidence="2">Leaf</tissue>
    </source>
</reference>
<evidence type="ECO:0000313" key="2">
    <source>
        <dbReference type="EMBL" id="WVZ68708.1"/>
    </source>
</evidence>
<feature type="compositionally biased region" description="Low complexity" evidence="1">
    <location>
        <begin position="121"/>
        <end position="130"/>
    </location>
</feature>
<proteinExistence type="predicted"/>
<dbReference type="Proteomes" id="UP001341281">
    <property type="component" value="Chromosome 04"/>
</dbReference>
<dbReference type="AlphaFoldDB" id="A0AAQ3T872"/>
<name>A0AAQ3T872_PASNO</name>
<gene>
    <name evidence="2" type="ORF">U9M48_017615</name>
</gene>
<keyword evidence="3" id="KW-1185">Reference proteome</keyword>
<organism evidence="2 3">
    <name type="scientific">Paspalum notatum var. saurae</name>
    <dbReference type="NCBI Taxonomy" id="547442"/>
    <lineage>
        <taxon>Eukaryota</taxon>
        <taxon>Viridiplantae</taxon>
        <taxon>Streptophyta</taxon>
        <taxon>Embryophyta</taxon>
        <taxon>Tracheophyta</taxon>
        <taxon>Spermatophyta</taxon>
        <taxon>Magnoliopsida</taxon>
        <taxon>Liliopsida</taxon>
        <taxon>Poales</taxon>
        <taxon>Poaceae</taxon>
        <taxon>PACMAD clade</taxon>
        <taxon>Panicoideae</taxon>
        <taxon>Andropogonodae</taxon>
        <taxon>Paspaleae</taxon>
        <taxon>Paspalinae</taxon>
        <taxon>Paspalum</taxon>
    </lineage>
</organism>
<evidence type="ECO:0000256" key="1">
    <source>
        <dbReference type="SAM" id="MobiDB-lite"/>
    </source>
</evidence>
<sequence>MQVAMARRTQQHSREWQHSPSTGNGEYLGSPKPSRVGLIYLARENLTPGCRIGHGEVEEAVWPRSPGAEGGLLFLHSTAASVGSATPNLWRGRQRGCRVGHGEAGWRCSPVLPATKRRGPGRAPLRGPEPAKVAGGGDAAPRVWR</sequence>
<protein>
    <submittedName>
        <fullName evidence="2">Uncharacterized protein</fullName>
    </submittedName>
</protein>
<evidence type="ECO:0000313" key="3">
    <source>
        <dbReference type="Proteomes" id="UP001341281"/>
    </source>
</evidence>
<feature type="region of interest" description="Disordered" evidence="1">
    <location>
        <begin position="110"/>
        <end position="145"/>
    </location>
</feature>
<accession>A0AAQ3T872</accession>
<dbReference type="EMBL" id="CP144748">
    <property type="protein sequence ID" value="WVZ68708.1"/>
    <property type="molecule type" value="Genomic_DNA"/>
</dbReference>